<feature type="non-terminal residue" evidence="1">
    <location>
        <position position="1"/>
    </location>
</feature>
<dbReference type="AlphaFoldDB" id="A0A392RZQ9"/>
<comment type="caution">
    <text evidence="1">The sequence shown here is derived from an EMBL/GenBank/DDBJ whole genome shotgun (WGS) entry which is preliminary data.</text>
</comment>
<evidence type="ECO:0000313" key="2">
    <source>
        <dbReference type="Proteomes" id="UP000265520"/>
    </source>
</evidence>
<dbReference type="Proteomes" id="UP000265520">
    <property type="component" value="Unassembled WGS sequence"/>
</dbReference>
<dbReference type="EMBL" id="LXQA010300397">
    <property type="protein sequence ID" value="MCI42108.1"/>
    <property type="molecule type" value="Genomic_DNA"/>
</dbReference>
<proteinExistence type="predicted"/>
<evidence type="ECO:0000313" key="1">
    <source>
        <dbReference type="EMBL" id="MCI42108.1"/>
    </source>
</evidence>
<sequence length="34" mass="4106">LRKYIRDPWHVIQSDDVQVTENLTVERAPLRIED</sequence>
<accession>A0A392RZQ9</accession>
<name>A0A392RZQ9_9FABA</name>
<keyword evidence="2" id="KW-1185">Reference proteome</keyword>
<reference evidence="1 2" key="1">
    <citation type="journal article" date="2018" name="Front. Plant Sci.">
        <title>Red Clover (Trifolium pratense) and Zigzag Clover (T. medium) - A Picture of Genomic Similarities and Differences.</title>
        <authorList>
            <person name="Dluhosova J."/>
            <person name="Istvanek J."/>
            <person name="Nedelnik J."/>
            <person name="Repkova J."/>
        </authorList>
    </citation>
    <scope>NUCLEOTIDE SEQUENCE [LARGE SCALE GENOMIC DNA]</scope>
    <source>
        <strain evidence="2">cv. 10/8</strain>
        <tissue evidence="1">Leaf</tissue>
    </source>
</reference>
<organism evidence="1 2">
    <name type="scientific">Trifolium medium</name>
    <dbReference type="NCBI Taxonomy" id="97028"/>
    <lineage>
        <taxon>Eukaryota</taxon>
        <taxon>Viridiplantae</taxon>
        <taxon>Streptophyta</taxon>
        <taxon>Embryophyta</taxon>
        <taxon>Tracheophyta</taxon>
        <taxon>Spermatophyta</taxon>
        <taxon>Magnoliopsida</taxon>
        <taxon>eudicotyledons</taxon>
        <taxon>Gunneridae</taxon>
        <taxon>Pentapetalae</taxon>
        <taxon>rosids</taxon>
        <taxon>fabids</taxon>
        <taxon>Fabales</taxon>
        <taxon>Fabaceae</taxon>
        <taxon>Papilionoideae</taxon>
        <taxon>50 kb inversion clade</taxon>
        <taxon>NPAAA clade</taxon>
        <taxon>Hologalegina</taxon>
        <taxon>IRL clade</taxon>
        <taxon>Trifolieae</taxon>
        <taxon>Trifolium</taxon>
    </lineage>
</organism>
<protein>
    <submittedName>
        <fullName evidence="1">Uncharacterized protein</fullName>
    </submittedName>
</protein>